<dbReference type="SUPFAM" id="SSF55653">
    <property type="entry name" value="Ribosomal protein L9 C-domain"/>
    <property type="match status" value="1"/>
</dbReference>
<dbReference type="PANTHER" id="PTHR21368">
    <property type="entry name" value="50S RIBOSOMAL PROTEIN L9"/>
    <property type="match status" value="1"/>
</dbReference>
<reference evidence="10 11" key="1">
    <citation type="submission" date="2017-09" db="EMBL/GenBank/DDBJ databases">
        <authorList>
            <person name="Ehlers B."/>
            <person name="Leendertz F.H."/>
        </authorList>
    </citation>
    <scope>NUCLEOTIDE SEQUENCE [LARGE SCALE GENOMIC DNA]</scope>
    <source>
        <strain evidence="10 11">USBA 140</strain>
    </source>
</reference>
<evidence type="ECO:0000256" key="3">
    <source>
        <dbReference type="ARBA" id="ARBA00022884"/>
    </source>
</evidence>
<keyword evidence="11" id="KW-1185">Reference proteome</keyword>
<keyword evidence="2 7" id="KW-0699">rRNA-binding</keyword>
<dbReference type="Pfam" id="PF03948">
    <property type="entry name" value="Ribosomal_L9_C"/>
    <property type="match status" value="1"/>
</dbReference>
<evidence type="ECO:0000256" key="5">
    <source>
        <dbReference type="ARBA" id="ARBA00023274"/>
    </source>
</evidence>
<organism evidence="10 11">
    <name type="scientific">Caenispirillum bisanense</name>
    <dbReference type="NCBI Taxonomy" id="414052"/>
    <lineage>
        <taxon>Bacteria</taxon>
        <taxon>Pseudomonadati</taxon>
        <taxon>Pseudomonadota</taxon>
        <taxon>Alphaproteobacteria</taxon>
        <taxon>Rhodospirillales</taxon>
        <taxon>Novispirillaceae</taxon>
        <taxon>Caenispirillum</taxon>
    </lineage>
</organism>
<evidence type="ECO:0000256" key="6">
    <source>
        <dbReference type="ARBA" id="ARBA00035292"/>
    </source>
</evidence>
<comment type="function">
    <text evidence="7">Binds to the 23S rRNA.</text>
</comment>
<dbReference type="GO" id="GO:0006412">
    <property type="term" value="P:translation"/>
    <property type="evidence" value="ECO:0007669"/>
    <property type="project" value="UniProtKB-UniRule"/>
</dbReference>
<name>A0A286G1L2_9PROT</name>
<dbReference type="InterPro" id="IPR020069">
    <property type="entry name" value="Ribosomal_bL9_C"/>
</dbReference>
<dbReference type="SUPFAM" id="SSF55658">
    <property type="entry name" value="L9 N-domain-like"/>
    <property type="match status" value="1"/>
</dbReference>
<dbReference type="NCBIfam" id="TIGR00158">
    <property type="entry name" value="L9"/>
    <property type="match status" value="1"/>
</dbReference>
<dbReference type="InterPro" id="IPR020594">
    <property type="entry name" value="Ribosomal_bL9_bac/chp"/>
</dbReference>
<dbReference type="OrthoDB" id="9788336at2"/>
<feature type="domain" description="Ribosomal protein L9" evidence="9">
    <location>
        <begin position="14"/>
        <end position="41"/>
    </location>
</feature>
<dbReference type="InterPro" id="IPR000244">
    <property type="entry name" value="Ribosomal_bL9"/>
</dbReference>
<dbReference type="GO" id="GO:0005840">
    <property type="term" value="C:ribosome"/>
    <property type="evidence" value="ECO:0007669"/>
    <property type="project" value="UniProtKB-KW"/>
</dbReference>
<accession>A0A286G1L2</accession>
<dbReference type="GO" id="GO:0019843">
    <property type="term" value="F:rRNA binding"/>
    <property type="evidence" value="ECO:0007669"/>
    <property type="project" value="UniProtKB-UniRule"/>
</dbReference>
<dbReference type="InterPro" id="IPR020070">
    <property type="entry name" value="Ribosomal_bL9_N"/>
</dbReference>
<dbReference type="AlphaFoldDB" id="A0A286G1L2"/>
<proteinExistence type="inferred from homology"/>
<evidence type="ECO:0000256" key="4">
    <source>
        <dbReference type="ARBA" id="ARBA00022980"/>
    </source>
</evidence>
<feature type="compositionally biased region" description="Acidic residues" evidence="8">
    <location>
        <begin position="162"/>
        <end position="172"/>
    </location>
</feature>
<evidence type="ECO:0000256" key="2">
    <source>
        <dbReference type="ARBA" id="ARBA00022730"/>
    </source>
</evidence>
<sequence>MTEVILLERIAKLGQMGDTVKVKPGYARNFLLPQGKALRANEKNRKLFEAQRTQLEARNLERRQEAQAVAEKMADLSIIMVRQAGEGGQLYGSVTARDVAQAIKENGFSVERGQVELNTPIKDLGQYQVAVILHPEVTVSVPVTVARTQEEGEAQLRGAAEQPEEVAEEELTGFDMTPDSIEAEDEEEEEEQA</sequence>
<keyword evidence="4 7" id="KW-0689">Ribosomal protein</keyword>
<evidence type="ECO:0000256" key="8">
    <source>
        <dbReference type="SAM" id="MobiDB-lite"/>
    </source>
</evidence>
<dbReference type="InterPro" id="IPR036791">
    <property type="entry name" value="Ribosomal_bL9_C_sf"/>
</dbReference>
<dbReference type="HAMAP" id="MF_00503">
    <property type="entry name" value="Ribosomal_bL9"/>
    <property type="match status" value="1"/>
</dbReference>
<evidence type="ECO:0000256" key="7">
    <source>
        <dbReference type="HAMAP-Rule" id="MF_00503"/>
    </source>
</evidence>
<dbReference type="InterPro" id="IPR009027">
    <property type="entry name" value="Ribosomal_bL9/RNase_H1_N"/>
</dbReference>
<dbReference type="GO" id="GO:0003735">
    <property type="term" value="F:structural constituent of ribosome"/>
    <property type="evidence" value="ECO:0007669"/>
    <property type="project" value="InterPro"/>
</dbReference>
<feature type="region of interest" description="Disordered" evidence="8">
    <location>
        <begin position="152"/>
        <end position="193"/>
    </location>
</feature>
<dbReference type="InterPro" id="IPR036935">
    <property type="entry name" value="Ribosomal_bL9_N_sf"/>
</dbReference>
<keyword evidence="5 7" id="KW-0687">Ribonucleoprotein</keyword>
<feature type="compositionally biased region" description="Acidic residues" evidence="8">
    <location>
        <begin position="181"/>
        <end position="193"/>
    </location>
</feature>
<evidence type="ECO:0000313" key="11">
    <source>
        <dbReference type="Proteomes" id="UP000219621"/>
    </source>
</evidence>
<dbReference type="Gene3D" id="3.10.430.100">
    <property type="entry name" value="Ribosomal protein L9, C-terminal domain"/>
    <property type="match status" value="1"/>
</dbReference>
<keyword evidence="3 7" id="KW-0694">RNA-binding</keyword>
<evidence type="ECO:0000256" key="1">
    <source>
        <dbReference type="ARBA" id="ARBA00010605"/>
    </source>
</evidence>
<evidence type="ECO:0000259" key="9">
    <source>
        <dbReference type="PROSITE" id="PS00651"/>
    </source>
</evidence>
<dbReference type="Proteomes" id="UP000219621">
    <property type="component" value="Unassembled WGS sequence"/>
</dbReference>
<dbReference type="EMBL" id="OCNJ01000001">
    <property type="protein sequence ID" value="SOD89358.1"/>
    <property type="molecule type" value="Genomic_DNA"/>
</dbReference>
<protein>
    <recommendedName>
        <fullName evidence="6 7">Large ribosomal subunit protein bL9</fullName>
    </recommendedName>
</protein>
<dbReference type="Pfam" id="PF01281">
    <property type="entry name" value="Ribosomal_L9_N"/>
    <property type="match status" value="1"/>
</dbReference>
<evidence type="ECO:0000313" key="10">
    <source>
        <dbReference type="EMBL" id="SOD89358.1"/>
    </source>
</evidence>
<dbReference type="Gene3D" id="3.40.5.10">
    <property type="entry name" value="Ribosomal protein L9, N-terminal domain"/>
    <property type="match status" value="1"/>
</dbReference>
<dbReference type="RefSeq" id="WP_097277109.1">
    <property type="nucleotide sequence ID" value="NZ_OCNJ01000001.1"/>
</dbReference>
<gene>
    <name evidence="7" type="primary">rplI</name>
    <name evidence="10" type="ORF">SAMN05421508_101193</name>
</gene>
<comment type="similarity">
    <text evidence="1 7">Belongs to the bacterial ribosomal protein bL9 family.</text>
</comment>
<dbReference type="GO" id="GO:1990904">
    <property type="term" value="C:ribonucleoprotein complex"/>
    <property type="evidence" value="ECO:0007669"/>
    <property type="project" value="UniProtKB-KW"/>
</dbReference>
<dbReference type="PROSITE" id="PS00651">
    <property type="entry name" value="RIBOSOMAL_L9"/>
    <property type="match status" value="1"/>
</dbReference>